<comment type="caution">
    <text evidence="1">The sequence shown here is derived from an EMBL/GenBank/DDBJ whole genome shotgun (WGS) entry which is preliminary data.</text>
</comment>
<name>A0A1Q9BYL6_SYMMI</name>
<keyword evidence="2" id="KW-1185">Reference proteome</keyword>
<gene>
    <name evidence="1" type="ORF">AK812_SmicGene44382</name>
</gene>
<reference evidence="1 2" key="1">
    <citation type="submission" date="2016-02" db="EMBL/GenBank/DDBJ databases">
        <title>Genome analysis of coral dinoflagellate symbionts highlights evolutionary adaptations to a symbiotic lifestyle.</title>
        <authorList>
            <person name="Aranda M."/>
            <person name="Li Y."/>
            <person name="Liew Y.J."/>
            <person name="Baumgarten S."/>
            <person name="Simakov O."/>
            <person name="Wilson M."/>
            <person name="Piel J."/>
            <person name="Ashoor H."/>
            <person name="Bougouffa S."/>
            <person name="Bajic V.B."/>
            <person name="Ryu T."/>
            <person name="Ravasi T."/>
            <person name="Bayer T."/>
            <person name="Micklem G."/>
            <person name="Kim H."/>
            <person name="Bhak J."/>
            <person name="Lajeunesse T.C."/>
            <person name="Voolstra C.R."/>
        </authorList>
    </citation>
    <scope>NUCLEOTIDE SEQUENCE [LARGE SCALE GENOMIC DNA]</scope>
    <source>
        <strain evidence="1 2">CCMP2467</strain>
    </source>
</reference>
<evidence type="ECO:0000313" key="1">
    <source>
        <dbReference type="EMBL" id="OLP75771.1"/>
    </source>
</evidence>
<proteinExistence type="predicted"/>
<evidence type="ECO:0000313" key="2">
    <source>
        <dbReference type="Proteomes" id="UP000186817"/>
    </source>
</evidence>
<dbReference type="AlphaFoldDB" id="A0A1Q9BYL6"/>
<organism evidence="1 2">
    <name type="scientific">Symbiodinium microadriaticum</name>
    <name type="common">Dinoflagellate</name>
    <name type="synonym">Zooxanthella microadriatica</name>
    <dbReference type="NCBI Taxonomy" id="2951"/>
    <lineage>
        <taxon>Eukaryota</taxon>
        <taxon>Sar</taxon>
        <taxon>Alveolata</taxon>
        <taxon>Dinophyceae</taxon>
        <taxon>Suessiales</taxon>
        <taxon>Symbiodiniaceae</taxon>
        <taxon>Symbiodinium</taxon>
    </lineage>
</organism>
<dbReference type="Proteomes" id="UP000186817">
    <property type="component" value="Unassembled WGS sequence"/>
</dbReference>
<sequence>MSSFSWHLGGEPEELNVSLGLSWPHPPDGRGAMTEVPCSKLEPLWAAFEESTTGTRRLPDGAYHGEAFTLPRLMGARAVQAAAGFLRRLWMACLAYAAYPLRMQSALPAVRKIGEFPSQAALTEKPDELRAQKAGEIVQPLDDSLKESSKRNEGFTKALWVGQSTSGLVGLVTLVAVWARKLPSVRVGNLVSVLRVSETLRLLSERLQYVEQALGDSLTKHAQEMAAKVDALPGKLVAGALRHRDKTGQQRTRNGGVAQPCRAVYAVRSHAILAERLEEASGIST</sequence>
<dbReference type="EMBL" id="LSRX01002287">
    <property type="protein sequence ID" value="OLP75771.1"/>
    <property type="molecule type" value="Genomic_DNA"/>
</dbReference>
<protein>
    <submittedName>
        <fullName evidence="1">Uncharacterized protein</fullName>
    </submittedName>
</protein>
<dbReference type="OrthoDB" id="10295781at2759"/>
<accession>A0A1Q9BYL6</accession>